<dbReference type="EMBL" id="MN738864">
    <property type="protein sequence ID" value="QHT28737.1"/>
    <property type="molecule type" value="Genomic_DNA"/>
</dbReference>
<protein>
    <submittedName>
        <fullName evidence="1">Uncharacterized protein</fullName>
    </submittedName>
</protein>
<sequence length="36" mass="4108">MIGILLREKYLFESNLNNIIKSGLTGIVDVENYYSS</sequence>
<name>A0A6C0EI39_9ZZZZ</name>
<proteinExistence type="predicted"/>
<evidence type="ECO:0000313" key="1">
    <source>
        <dbReference type="EMBL" id="QHT28737.1"/>
    </source>
</evidence>
<dbReference type="AlphaFoldDB" id="A0A6C0EI39"/>
<organism evidence="1">
    <name type="scientific">viral metagenome</name>
    <dbReference type="NCBI Taxonomy" id="1070528"/>
    <lineage>
        <taxon>unclassified sequences</taxon>
        <taxon>metagenomes</taxon>
        <taxon>organismal metagenomes</taxon>
    </lineage>
</organism>
<accession>A0A6C0EI39</accession>
<reference evidence="1" key="1">
    <citation type="journal article" date="2020" name="Nature">
        <title>Giant virus diversity and host interactions through global metagenomics.</title>
        <authorList>
            <person name="Schulz F."/>
            <person name="Roux S."/>
            <person name="Paez-Espino D."/>
            <person name="Jungbluth S."/>
            <person name="Walsh D.A."/>
            <person name="Denef V.J."/>
            <person name="McMahon K.D."/>
            <person name="Konstantinidis K.T."/>
            <person name="Eloe-Fadrosh E.A."/>
            <person name="Kyrpides N.C."/>
            <person name="Woyke T."/>
        </authorList>
    </citation>
    <scope>NUCLEOTIDE SEQUENCE</scope>
    <source>
        <strain evidence="1">GVMAG-M-3300001351-8</strain>
    </source>
</reference>